<evidence type="ECO:0000313" key="2">
    <source>
        <dbReference type="EMBL" id="VVB01565.1"/>
    </source>
</evidence>
<dbReference type="AlphaFoldDB" id="A0A565BIY8"/>
<evidence type="ECO:0000313" key="3">
    <source>
        <dbReference type="Proteomes" id="UP000489600"/>
    </source>
</evidence>
<feature type="compositionally biased region" description="Basic residues" evidence="1">
    <location>
        <begin position="38"/>
        <end position="47"/>
    </location>
</feature>
<proteinExistence type="predicted"/>
<reference evidence="2" key="1">
    <citation type="submission" date="2019-07" db="EMBL/GenBank/DDBJ databases">
        <authorList>
            <person name="Dittberner H."/>
        </authorList>
    </citation>
    <scope>NUCLEOTIDE SEQUENCE [LARGE SCALE GENOMIC DNA]</scope>
</reference>
<dbReference type="Proteomes" id="UP000489600">
    <property type="component" value="Unassembled WGS sequence"/>
</dbReference>
<comment type="caution">
    <text evidence="2">The sequence shown here is derived from an EMBL/GenBank/DDBJ whole genome shotgun (WGS) entry which is preliminary data.</text>
</comment>
<protein>
    <submittedName>
        <fullName evidence="2">Uncharacterized protein</fullName>
    </submittedName>
</protein>
<evidence type="ECO:0000256" key="1">
    <source>
        <dbReference type="SAM" id="MobiDB-lite"/>
    </source>
</evidence>
<name>A0A565BIY8_9BRAS</name>
<dbReference type="EMBL" id="CABITT030000004">
    <property type="protein sequence ID" value="VVB01565.1"/>
    <property type="molecule type" value="Genomic_DNA"/>
</dbReference>
<feature type="region of interest" description="Disordered" evidence="1">
    <location>
        <begin position="1"/>
        <end position="78"/>
    </location>
</feature>
<sequence>MAIVMRSHRSKDMSRGCSQRGRRGSRRSKDMSRGCSQKGRRGSRRSNIKICQGSRNGPRGNTVKLPENAHGISKDTEWWDGKQGNLQERKPGDFKGVAVVGEETWEVAKVKTANFAGLQWSESEKKHKFLAGDFAGEVCFVGVCKVGV</sequence>
<organism evidence="2 3">
    <name type="scientific">Arabis nemorensis</name>
    <dbReference type="NCBI Taxonomy" id="586526"/>
    <lineage>
        <taxon>Eukaryota</taxon>
        <taxon>Viridiplantae</taxon>
        <taxon>Streptophyta</taxon>
        <taxon>Embryophyta</taxon>
        <taxon>Tracheophyta</taxon>
        <taxon>Spermatophyta</taxon>
        <taxon>Magnoliopsida</taxon>
        <taxon>eudicotyledons</taxon>
        <taxon>Gunneridae</taxon>
        <taxon>Pentapetalae</taxon>
        <taxon>rosids</taxon>
        <taxon>malvids</taxon>
        <taxon>Brassicales</taxon>
        <taxon>Brassicaceae</taxon>
        <taxon>Arabideae</taxon>
        <taxon>Arabis</taxon>
    </lineage>
</organism>
<gene>
    <name evidence="2" type="ORF">ANE_LOCUS12009</name>
</gene>
<keyword evidence="3" id="KW-1185">Reference proteome</keyword>
<accession>A0A565BIY8</accession>